<proteinExistence type="predicted"/>
<protein>
    <submittedName>
        <fullName evidence="2">Uncharacterized protein</fullName>
    </submittedName>
</protein>
<accession>A0A835U4R1</accession>
<dbReference type="AlphaFoldDB" id="A0A835U4R1"/>
<evidence type="ECO:0000313" key="3">
    <source>
        <dbReference type="Proteomes" id="UP000636800"/>
    </source>
</evidence>
<dbReference type="Proteomes" id="UP000636800">
    <property type="component" value="Unassembled WGS sequence"/>
</dbReference>
<organism evidence="2 3">
    <name type="scientific">Vanilla planifolia</name>
    <name type="common">Vanilla</name>
    <dbReference type="NCBI Taxonomy" id="51239"/>
    <lineage>
        <taxon>Eukaryota</taxon>
        <taxon>Viridiplantae</taxon>
        <taxon>Streptophyta</taxon>
        <taxon>Embryophyta</taxon>
        <taxon>Tracheophyta</taxon>
        <taxon>Spermatophyta</taxon>
        <taxon>Magnoliopsida</taxon>
        <taxon>Liliopsida</taxon>
        <taxon>Asparagales</taxon>
        <taxon>Orchidaceae</taxon>
        <taxon>Vanilloideae</taxon>
        <taxon>Vanilleae</taxon>
        <taxon>Vanilla</taxon>
    </lineage>
</organism>
<reference evidence="2 3" key="1">
    <citation type="journal article" date="2020" name="Nat. Food">
        <title>A phased Vanilla planifolia genome enables genetic improvement of flavour and production.</title>
        <authorList>
            <person name="Hasing T."/>
            <person name="Tang H."/>
            <person name="Brym M."/>
            <person name="Khazi F."/>
            <person name="Huang T."/>
            <person name="Chambers A.H."/>
        </authorList>
    </citation>
    <scope>NUCLEOTIDE SEQUENCE [LARGE SCALE GENOMIC DNA]</scope>
    <source>
        <tissue evidence="2">Leaf</tissue>
    </source>
</reference>
<dbReference type="EMBL" id="JADCNL010000342">
    <property type="protein sequence ID" value="KAG0448282.1"/>
    <property type="molecule type" value="Genomic_DNA"/>
</dbReference>
<dbReference type="OrthoDB" id="429711at2759"/>
<feature type="region of interest" description="Disordered" evidence="1">
    <location>
        <begin position="1"/>
        <end position="28"/>
    </location>
</feature>
<gene>
    <name evidence="2" type="ORF">HPP92_027933</name>
</gene>
<sequence length="118" mass="12640">MIGASSDTPSKDAVAPTSGAPNVEGNANTLCSPARTISATPMANTCGIAFDVALSEFQHQKRFLGSAFSKNMQHSGRLVHEEDRLPSLSEKLRLWRHMLPAACTADGLRTKGFDLNIV</sequence>
<comment type="caution">
    <text evidence="2">The sequence shown here is derived from an EMBL/GenBank/DDBJ whole genome shotgun (WGS) entry which is preliminary data.</text>
</comment>
<keyword evidence="3" id="KW-1185">Reference proteome</keyword>
<name>A0A835U4R1_VANPL</name>
<evidence type="ECO:0000313" key="2">
    <source>
        <dbReference type="EMBL" id="KAG0448282.1"/>
    </source>
</evidence>
<evidence type="ECO:0000256" key="1">
    <source>
        <dbReference type="SAM" id="MobiDB-lite"/>
    </source>
</evidence>